<protein>
    <submittedName>
        <fullName evidence="2">Uncharacterized protein</fullName>
    </submittedName>
</protein>
<reference evidence="2" key="1">
    <citation type="submission" date="2018-05" db="EMBL/GenBank/DDBJ databases">
        <authorList>
            <person name="Lanie J.A."/>
            <person name="Ng W.-L."/>
            <person name="Kazmierczak K.M."/>
            <person name="Andrzejewski T.M."/>
            <person name="Davidsen T.M."/>
            <person name="Wayne K.J."/>
            <person name="Tettelin H."/>
            <person name="Glass J.I."/>
            <person name="Rusch D."/>
            <person name="Podicherti R."/>
            <person name="Tsui H.-C.T."/>
            <person name="Winkler M.E."/>
        </authorList>
    </citation>
    <scope>NUCLEOTIDE SEQUENCE</scope>
</reference>
<dbReference type="EMBL" id="UINC01188599">
    <property type="protein sequence ID" value="SVE01895.1"/>
    <property type="molecule type" value="Genomic_DNA"/>
</dbReference>
<dbReference type="AlphaFoldDB" id="A0A383A3U7"/>
<feature type="compositionally biased region" description="Basic residues" evidence="1">
    <location>
        <begin position="58"/>
        <end position="80"/>
    </location>
</feature>
<proteinExistence type="predicted"/>
<feature type="region of interest" description="Disordered" evidence="1">
    <location>
        <begin position="57"/>
        <end position="81"/>
    </location>
</feature>
<evidence type="ECO:0000256" key="1">
    <source>
        <dbReference type="SAM" id="MobiDB-lite"/>
    </source>
</evidence>
<organism evidence="2">
    <name type="scientific">marine metagenome</name>
    <dbReference type="NCBI Taxonomy" id="408172"/>
    <lineage>
        <taxon>unclassified sequences</taxon>
        <taxon>metagenomes</taxon>
        <taxon>ecological metagenomes</taxon>
    </lineage>
</organism>
<gene>
    <name evidence="2" type="ORF">METZ01_LOCUS454749</name>
</gene>
<sequence>MPKLEDQVKAMVEKALTQDPKTPTVELFEKAIKIKKGIKKLKLNQFRGRYVLAVSRKLSGKKPGPKKGARRRSIRMKKRQPNTELLREAFEGKKVGINDALESAYQKAIGSDRISAIQGLLTSMDAIKKRI</sequence>
<evidence type="ECO:0000313" key="2">
    <source>
        <dbReference type="EMBL" id="SVE01895.1"/>
    </source>
</evidence>
<name>A0A383A3U7_9ZZZZ</name>
<accession>A0A383A3U7</accession>